<dbReference type="PROSITE" id="PS50078">
    <property type="entry name" value="POLO_BOX"/>
    <property type="match status" value="1"/>
</dbReference>
<feature type="compositionally biased region" description="Low complexity" evidence="11">
    <location>
        <begin position="1405"/>
        <end position="1423"/>
    </location>
</feature>
<feature type="compositionally biased region" description="Polar residues" evidence="11">
    <location>
        <begin position="1287"/>
        <end position="1297"/>
    </location>
</feature>
<protein>
    <recommendedName>
        <fullName evidence="10">Serine/threonine-protein kinase</fullName>
        <ecNumber evidence="10">2.7.11.21</ecNumber>
    </recommendedName>
</protein>
<feature type="compositionally biased region" description="Polar residues" evidence="11">
    <location>
        <begin position="640"/>
        <end position="651"/>
    </location>
</feature>
<feature type="region of interest" description="Disordered" evidence="11">
    <location>
        <begin position="758"/>
        <end position="787"/>
    </location>
</feature>
<evidence type="ECO:0000256" key="8">
    <source>
        <dbReference type="ARBA" id="ARBA00048679"/>
    </source>
</evidence>
<feature type="compositionally biased region" description="Polar residues" evidence="11">
    <location>
        <begin position="137"/>
        <end position="148"/>
    </location>
</feature>
<evidence type="ECO:0000256" key="11">
    <source>
        <dbReference type="SAM" id="MobiDB-lite"/>
    </source>
</evidence>
<feature type="domain" description="Protein kinase" evidence="12">
    <location>
        <begin position="253"/>
        <end position="511"/>
    </location>
</feature>
<dbReference type="FunFam" id="1.10.510.10:FF:000024">
    <property type="entry name" value="Probable serine/threonine-protein kinase cot-1"/>
    <property type="match status" value="1"/>
</dbReference>
<evidence type="ECO:0000256" key="3">
    <source>
        <dbReference type="ARBA" id="ARBA00022679"/>
    </source>
</evidence>
<evidence type="ECO:0000256" key="5">
    <source>
        <dbReference type="ARBA" id="ARBA00022777"/>
    </source>
</evidence>
<keyword evidence="4 9" id="KW-0547">Nucleotide-binding</keyword>
<dbReference type="InterPro" id="IPR008271">
    <property type="entry name" value="Ser/Thr_kinase_AS"/>
</dbReference>
<dbReference type="GO" id="GO:0005634">
    <property type="term" value="C:nucleus"/>
    <property type="evidence" value="ECO:0007669"/>
    <property type="project" value="TreeGrafter"/>
</dbReference>
<name>A0A9P6G2V2_9FUNG</name>
<feature type="binding site" evidence="9">
    <location>
        <position position="281"/>
    </location>
    <ligand>
        <name>ATP</name>
        <dbReference type="ChEBI" id="CHEBI:30616"/>
    </ligand>
</feature>
<evidence type="ECO:0000256" key="4">
    <source>
        <dbReference type="ARBA" id="ARBA00022741"/>
    </source>
</evidence>
<dbReference type="InterPro" id="IPR017441">
    <property type="entry name" value="Protein_kinase_ATP_BS"/>
</dbReference>
<dbReference type="CDD" id="cd13118">
    <property type="entry name" value="POLO_box_1"/>
    <property type="match status" value="1"/>
</dbReference>
<feature type="region of interest" description="Disordered" evidence="11">
    <location>
        <begin position="117"/>
        <end position="155"/>
    </location>
</feature>
<feature type="compositionally biased region" description="Polar residues" evidence="11">
    <location>
        <begin position="996"/>
        <end position="1023"/>
    </location>
</feature>
<evidence type="ECO:0000313" key="15">
    <source>
        <dbReference type="Proteomes" id="UP000780801"/>
    </source>
</evidence>
<feature type="compositionally biased region" description="Basic and acidic residues" evidence="11">
    <location>
        <begin position="1424"/>
        <end position="1464"/>
    </location>
</feature>
<dbReference type="SUPFAM" id="SSF82615">
    <property type="entry name" value="Polo-box domain"/>
    <property type="match status" value="2"/>
</dbReference>
<feature type="region of interest" description="Disordered" evidence="11">
    <location>
        <begin position="2066"/>
        <end position="2086"/>
    </location>
</feature>
<feature type="compositionally biased region" description="Low complexity" evidence="11">
    <location>
        <begin position="76"/>
        <end position="103"/>
    </location>
</feature>
<feature type="region of interest" description="Disordered" evidence="11">
    <location>
        <begin position="1969"/>
        <end position="2000"/>
    </location>
</feature>
<comment type="caution">
    <text evidence="14">The sequence shown here is derived from an EMBL/GenBank/DDBJ whole genome shotgun (WGS) entry which is preliminary data.</text>
</comment>
<gene>
    <name evidence="14" type="primary">CDC5</name>
    <name evidence="14" type="ORF">BGW38_003235</name>
</gene>
<dbReference type="Pfam" id="PF00659">
    <property type="entry name" value="POLO_box"/>
    <property type="match status" value="2"/>
</dbReference>
<evidence type="ECO:0000256" key="7">
    <source>
        <dbReference type="ARBA" id="ARBA00047899"/>
    </source>
</evidence>
<dbReference type="OrthoDB" id="408964at2759"/>
<dbReference type="InterPro" id="IPR000719">
    <property type="entry name" value="Prot_kinase_dom"/>
</dbReference>
<feature type="compositionally biased region" description="Polar residues" evidence="11">
    <location>
        <begin position="955"/>
        <end position="976"/>
    </location>
</feature>
<feature type="region of interest" description="Disordered" evidence="11">
    <location>
        <begin position="1568"/>
        <end position="1605"/>
    </location>
</feature>
<dbReference type="Gene3D" id="1.10.510.10">
    <property type="entry name" value="Transferase(Phosphotransferase) domain 1"/>
    <property type="match status" value="1"/>
</dbReference>
<feature type="compositionally biased region" description="Low complexity" evidence="11">
    <location>
        <begin position="1080"/>
        <end position="1096"/>
    </location>
</feature>
<dbReference type="InterPro" id="IPR033701">
    <property type="entry name" value="POLO_box_1"/>
</dbReference>
<dbReference type="PROSITE" id="PS50011">
    <property type="entry name" value="PROTEIN_KINASE_DOM"/>
    <property type="match status" value="1"/>
</dbReference>
<evidence type="ECO:0000259" key="13">
    <source>
        <dbReference type="PROSITE" id="PS50078"/>
    </source>
</evidence>
<evidence type="ECO:0000256" key="10">
    <source>
        <dbReference type="RuleBase" id="RU361162"/>
    </source>
</evidence>
<keyword evidence="15" id="KW-1185">Reference proteome</keyword>
<feature type="compositionally biased region" description="Polar residues" evidence="11">
    <location>
        <begin position="1679"/>
        <end position="1691"/>
    </location>
</feature>
<dbReference type="PANTHER" id="PTHR24345">
    <property type="entry name" value="SERINE/THREONINE-PROTEIN KINASE PLK"/>
    <property type="match status" value="1"/>
</dbReference>
<comment type="catalytic activity">
    <reaction evidence="10">
        <text>L-threonyl-[protein] + ATP = O-phospho-L-threonyl-[protein] + ADP + H(+)</text>
        <dbReference type="Rhea" id="RHEA:46608"/>
        <dbReference type="Rhea" id="RHEA-COMP:11060"/>
        <dbReference type="Rhea" id="RHEA-COMP:11605"/>
        <dbReference type="ChEBI" id="CHEBI:15378"/>
        <dbReference type="ChEBI" id="CHEBI:30013"/>
        <dbReference type="ChEBI" id="CHEBI:30616"/>
        <dbReference type="ChEBI" id="CHEBI:61977"/>
        <dbReference type="ChEBI" id="CHEBI:456216"/>
        <dbReference type="EC" id="2.7.11.21"/>
    </reaction>
</comment>
<dbReference type="EMBL" id="JAABOA010000221">
    <property type="protein sequence ID" value="KAF9585245.1"/>
    <property type="molecule type" value="Genomic_DNA"/>
</dbReference>
<feature type="compositionally biased region" description="Polar residues" evidence="11">
    <location>
        <begin position="895"/>
        <end position="913"/>
    </location>
</feature>
<evidence type="ECO:0000259" key="12">
    <source>
        <dbReference type="PROSITE" id="PS50011"/>
    </source>
</evidence>
<comment type="catalytic activity">
    <reaction evidence="8">
        <text>L-seryl-[protein] + ATP = O-phospho-L-seryl-[protein] + ADP + H(+)</text>
        <dbReference type="Rhea" id="RHEA:17989"/>
        <dbReference type="Rhea" id="RHEA-COMP:9863"/>
        <dbReference type="Rhea" id="RHEA-COMP:11604"/>
        <dbReference type="ChEBI" id="CHEBI:15378"/>
        <dbReference type="ChEBI" id="CHEBI:29999"/>
        <dbReference type="ChEBI" id="CHEBI:30616"/>
        <dbReference type="ChEBI" id="CHEBI:83421"/>
        <dbReference type="ChEBI" id="CHEBI:456216"/>
        <dbReference type="EC" id="2.7.11.1"/>
    </reaction>
</comment>
<dbReference type="EC" id="2.7.11.21" evidence="10"/>
<feature type="region of interest" description="Disordered" evidence="11">
    <location>
        <begin position="215"/>
        <end position="241"/>
    </location>
</feature>
<dbReference type="Proteomes" id="UP000780801">
    <property type="component" value="Unassembled WGS sequence"/>
</dbReference>
<feature type="compositionally biased region" description="Low complexity" evidence="11">
    <location>
        <begin position="652"/>
        <end position="663"/>
    </location>
</feature>
<feature type="region of interest" description="Disordered" evidence="11">
    <location>
        <begin position="1388"/>
        <end position="1483"/>
    </location>
</feature>
<feature type="domain" description="POLO box" evidence="13">
    <location>
        <begin position="1528"/>
        <end position="1611"/>
    </location>
</feature>
<dbReference type="SUPFAM" id="SSF56112">
    <property type="entry name" value="Protein kinase-like (PK-like)"/>
    <property type="match status" value="1"/>
</dbReference>
<dbReference type="InterPro" id="IPR000959">
    <property type="entry name" value="POLO_box_dom"/>
</dbReference>
<keyword evidence="3 10" id="KW-0808">Transferase</keyword>
<keyword evidence="6 9" id="KW-0067">ATP-binding</keyword>
<dbReference type="InterPro" id="IPR036947">
    <property type="entry name" value="POLO_box_dom_sf"/>
</dbReference>
<dbReference type="PROSITE" id="PS00108">
    <property type="entry name" value="PROTEIN_KINASE_ST"/>
    <property type="match status" value="1"/>
</dbReference>
<dbReference type="PANTHER" id="PTHR24345:SF0">
    <property type="entry name" value="CELL CYCLE SERINE_THREONINE-PROTEIN KINASE CDC5_MSD2"/>
    <property type="match status" value="1"/>
</dbReference>
<feature type="compositionally biased region" description="Polar residues" evidence="11">
    <location>
        <begin position="1395"/>
        <end position="1404"/>
    </location>
</feature>
<reference evidence="14" key="1">
    <citation type="journal article" date="2020" name="Fungal Divers.">
        <title>Resolving the Mortierellaceae phylogeny through synthesis of multi-gene phylogenetics and phylogenomics.</title>
        <authorList>
            <person name="Vandepol N."/>
            <person name="Liber J."/>
            <person name="Desiro A."/>
            <person name="Na H."/>
            <person name="Kennedy M."/>
            <person name="Barry K."/>
            <person name="Grigoriev I.V."/>
            <person name="Miller A.N."/>
            <person name="O'Donnell K."/>
            <person name="Stajich J.E."/>
            <person name="Bonito G."/>
        </authorList>
    </citation>
    <scope>NUCLEOTIDE SEQUENCE</scope>
    <source>
        <strain evidence="14">KOD1015</strain>
    </source>
</reference>
<keyword evidence="1 10" id="KW-0723">Serine/threonine-protein kinase</keyword>
<feature type="region of interest" description="Disordered" evidence="11">
    <location>
        <begin position="545"/>
        <end position="666"/>
    </location>
</feature>
<accession>A0A9P6G2V2</accession>
<evidence type="ECO:0000313" key="14">
    <source>
        <dbReference type="EMBL" id="KAF9585245.1"/>
    </source>
</evidence>
<evidence type="ECO:0000256" key="6">
    <source>
        <dbReference type="ARBA" id="ARBA00022840"/>
    </source>
</evidence>
<keyword evidence="5 10" id="KW-0418">Kinase</keyword>
<dbReference type="Pfam" id="PF00069">
    <property type="entry name" value="Pkinase"/>
    <property type="match status" value="1"/>
</dbReference>
<comment type="similarity">
    <text evidence="10">Belongs to the protein kinase superfamily. Ser/Thr protein kinase family. CDC5/Polo subfamily.</text>
</comment>
<dbReference type="Gene3D" id="3.30.1120.30">
    <property type="entry name" value="POLO box domain"/>
    <property type="match status" value="2"/>
</dbReference>
<feature type="region of interest" description="Disordered" evidence="11">
    <location>
        <begin position="1287"/>
        <end position="1340"/>
    </location>
</feature>
<feature type="region of interest" description="Disordered" evidence="11">
    <location>
        <begin position="799"/>
        <end position="1156"/>
    </location>
</feature>
<sequence>MSHATPSTEPRRPQAQHPSEPAQDRASGSGSTTRRHQSPTISSSPSSPTIAASTVPNSAPTAPSRMVIPAPVGGMSRPRSGLSPSISPSGPAMGSPGSSGPTGRRLQYQLPLSNRLDGQHFLSSPSAQQSQQSPRSINSPFAQTSHQHQGIIPSIPVNPRTELGQSRVQQHQLARARHEVYSSAYTNVMPGGVAAASTTGAAMTATATTMQTGVTGVTGTTQTGNRQRTQRKDKAPRIAPPSVITDHNSQITYTRGQSLGEGGFASCYKVIDPNNRGYAVKVIQKADLLSFKTKQKLFTEIKIHQGMVNDFIVKYYNCFEDDDLTLMELIRARKRLTEPEVRFYMKEIVSGCAYMHSRQVVHRDLKLGNIFLTEELHVRIGDFGLAAVIQDGERKKYAKDSKKKSLFTWVLTVCGTPNYIAPEILFDTANGHSYEVDLWSIGVIMYTLLIGKPPFQTSDVKAIYKKIRDNNYAFPDEVPLSEEAKSLVRSFLDPTPASRPSVADVIKHPFFASGYCPDKLSKSTLTKAPNFQVQEAQFKAGLEGAPLGSTEASSNAGGVSAPGTEGQLDAIKPDGRDESNQPQQARQQLHYDQTSFGEIPPSAVRTRKSPDGATNNLESHPAEEPMTHAPRKRLYRSIKPTAQGSSTSRQESSPSAPTTPASPHFQFGEQVKMEFIEGDRVVSEIRTVNVIRGDKQGPSHLQRGQAQSYQPMNNTTSSIIGNSASAMNRFQSSQYDLTQDRGTSLHSRTALQHQQAHLSGIGGSPLSIGQGRVTARPRQEMSTSASIALPVTLSSRLPVPRSRISNQTLSGSSQQSTRALASADITASTPLRSSFPSSQPSPSPKLPNGGSASGSAFDLSALQGSSRTPYSQGGTSPLVFGQDSGSQQHVERATGTASAASVQSAIRPPSSSETDGKRKARPSSLLQDTATTRKTGNQSAMDLDFSMELDMEMGDTNSQAKLGSSITPPRPQTQDVQPKEESSIARPLGSPRMTRVTISPSGTNNLQSHHGFSSISGPDQASPTQQYSQRRSLLSSASTQNTPAGPSMPRTLRHHPSQPLPQQSQQPRFHTLLHTPSSPSLRQASKLQKLSSLQQSGTDYNLSEPMDTSPVLTSTSHRDQLLGRGQFQGSRDVSPFSLADRPSKSHPIGGMATSELDDVQMLSTSTENAYFRLQAPTKTEETEPKSGENVDLPPPARPLQLRRQKTLQQKNLRISSVRDSASRPRQASTSPTATKISSPPQYSRTPSAMEQDSNQSEAQTIPQNYPAAVKSEGNGSNSSSMVNLGLRSQQQRSNVHSQRQEQDRDNLAQQEQHLIKLNQDQENTRQEGAEAESASGMLSNANNQQSKYINETTMAGMTSGGPLDEQDHVEVPSLSCVTTSFSLHHEPWQREGHNGQRSQTAKQALQSPLQAGPPSQAQSQQGLREVDHLPHPEVKLEPHEPTGLRINEEVHGNEQPLLEERQEQGEGMTRPRQSSSPPATPKGYYREIESYLEKMLQARREETLGEPPLALTDEGDAESIFPTPPDTFVLRWVDYPKYGIGWHLSNGVIGVLANDMTTMALSPNGDDIEIIVPPKDQSKRLGASGLREEEEPESSARPPKPFKSEPLRLQVGAQKEKGSSGDVPVKGVAESLQDAREAMARGLQMDVNDEGSHHLMVIYDERNNIVTPTRFPVRYYNTASDSGPESGSQGERVQLENQRRSVSDGVQLIDFKDPWDDASFLSSLERTYCKKFNYPIGFDKKVRILLRFRPYMLHRLSASRPWAYDDFSLTKDLPFLTDFGHKNHAIMRLSNGMIQENFADHTKLLFGQRGRLVTFIDSATKPRRVTMTIHQALSPQFFYEPSDTEDRQRLVKFEVRRVASYYPTAPNRKQPHRRVWSHQPQGSEQRSPEGSPMERHGSSDSLSAENYDRVDSMPDGSQQESQSDSFRLYFDNDLDFDLNIFPRPRLTVRWEWRQRWLEQQRQYNAMGKETGQEHDIPQDESPPPGLGVGGVGEGGSYEEDENAAKVELVDIPKSEGGVSILQMTFRELHFELVRRLRIALLILRERRDELAEERMQIRLIRDQANRDREENRQRRLKRERKQAREQ</sequence>
<organism evidence="14 15">
    <name type="scientific">Lunasporangiospora selenospora</name>
    <dbReference type="NCBI Taxonomy" id="979761"/>
    <lineage>
        <taxon>Eukaryota</taxon>
        <taxon>Fungi</taxon>
        <taxon>Fungi incertae sedis</taxon>
        <taxon>Mucoromycota</taxon>
        <taxon>Mortierellomycotina</taxon>
        <taxon>Mortierellomycetes</taxon>
        <taxon>Mortierellales</taxon>
        <taxon>Mortierellaceae</taxon>
        <taxon>Lunasporangiospora</taxon>
    </lineage>
</organism>
<feature type="compositionally biased region" description="Low complexity" evidence="11">
    <location>
        <begin position="38"/>
        <end position="54"/>
    </location>
</feature>
<feature type="region of interest" description="Disordered" evidence="11">
    <location>
        <begin position="1862"/>
        <end position="1923"/>
    </location>
</feature>
<feature type="compositionally biased region" description="Polar residues" evidence="11">
    <location>
        <begin position="862"/>
        <end position="875"/>
    </location>
</feature>
<dbReference type="PROSITE" id="PS00107">
    <property type="entry name" value="PROTEIN_KINASE_ATP"/>
    <property type="match status" value="1"/>
</dbReference>
<evidence type="ECO:0000256" key="1">
    <source>
        <dbReference type="ARBA" id="ARBA00022527"/>
    </source>
</evidence>
<feature type="compositionally biased region" description="Polar residues" evidence="11">
    <location>
        <begin position="1217"/>
        <end position="1260"/>
    </location>
</feature>
<feature type="compositionally biased region" description="Low complexity" evidence="11">
    <location>
        <begin position="215"/>
        <end position="224"/>
    </location>
</feature>
<dbReference type="InterPro" id="IPR011009">
    <property type="entry name" value="Kinase-like_dom_sf"/>
</dbReference>
<evidence type="ECO:0000256" key="2">
    <source>
        <dbReference type="ARBA" id="ARBA00022553"/>
    </source>
</evidence>
<keyword evidence="2" id="KW-0597">Phosphoprotein</keyword>
<proteinExistence type="inferred from homology"/>
<evidence type="ECO:0000256" key="9">
    <source>
        <dbReference type="PROSITE-ProRule" id="PRU10141"/>
    </source>
</evidence>
<dbReference type="CDD" id="cd14099">
    <property type="entry name" value="STKc_PLK"/>
    <property type="match status" value="1"/>
</dbReference>
<feature type="compositionally biased region" description="Basic and acidic residues" evidence="11">
    <location>
        <begin position="1178"/>
        <end position="1188"/>
    </location>
</feature>
<feature type="compositionally biased region" description="Gly residues" evidence="11">
    <location>
        <begin position="1986"/>
        <end position="1995"/>
    </location>
</feature>
<feature type="non-terminal residue" evidence="14">
    <location>
        <position position="1"/>
    </location>
</feature>
<dbReference type="GO" id="GO:0005524">
    <property type="term" value="F:ATP binding"/>
    <property type="evidence" value="ECO:0007669"/>
    <property type="project" value="UniProtKB-UniRule"/>
</dbReference>
<dbReference type="Gene3D" id="3.30.200.20">
    <property type="entry name" value="Phosphorylase Kinase, domain 1"/>
    <property type="match status" value="1"/>
</dbReference>
<feature type="compositionally biased region" description="Polar residues" evidence="11">
    <location>
        <begin position="924"/>
        <end position="940"/>
    </location>
</feature>
<feature type="region of interest" description="Disordered" evidence="11">
    <location>
        <begin position="1174"/>
        <end position="1260"/>
    </location>
</feature>
<feature type="compositionally biased region" description="Polar residues" evidence="11">
    <location>
        <begin position="580"/>
        <end position="596"/>
    </location>
</feature>
<feature type="region of interest" description="Disordered" evidence="11">
    <location>
        <begin position="1679"/>
        <end position="1699"/>
    </location>
</feature>
<dbReference type="GO" id="GO:0004674">
    <property type="term" value="F:protein serine/threonine kinase activity"/>
    <property type="evidence" value="ECO:0007669"/>
    <property type="project" value="UniProtKB-KW"/>
</dbReference>
<feature type="compositionally biased region" description="Low complexity" evidence="11">
    <location>
        <begin position="1024"/>
        <end position="1040"/>
    </location>
</feature>
<dbReference type="GO" id="GO:0007010">
    <property type="term" value="P:cytoskeleton organization"/>
    <property type="evidence" value="ECO:0007669"/>
    <property type="project" value="UniProtKB-ARBA"/>
</dbReference>
<feature type="compositionally biased region" description="Low complexity" evidence="11">
    <location>
        <begin position="123"/>
        <end position="136"/>
    </location>
</feature>
<feature type="compositionally biased region" description="Polar residues" evidence="11">
    <location>
        <begin position="803"/>
        <end position="829"/>
    </location>
</feature>
<dbReference type="SMART" id="SM00220">
    <property type="entry name" value="S_TKc"/>
    <property type="match status" value="1"/>
</dbReference>
<feature type="region of interest" description="Disordered" evidence="11">
    <location>
        <begin position="1"/>
        <end position="105"/>
    </location>
</feature>
<feature type="compositionally biased region" description="Basic residues" evidence="11">
    <location>
        <begin position="2074"/>
        <end position="2086"/>
    </location>
</feature>
<comment type="catalytic activity">
    <reaction evidence="7">
        <text>L-threonyl-[protein] + ATP = O-phospho-L-threonyl-[protein] + ADP + H(+)</text>
        <dbReference type="Rhea" id="RHEA:46608"/>
        <dbReference type="Rhea" id="RHEA-COMP:11060"/>
        <dbReference type="Rhea" id="RHEA-COMP:11605"/>
        <dbReference type="ChEBI" id="CHEBI:15378"/>
        <dbReference type="ChEBI" id="CHEBI:30013"/>
        <dbReference type="ChEBI" id="CHEBI:30616"/>
        <dbReference type="ChEBI" id="CHEBI:61977"/>
        <dbReference type="ChEBI" id="CHEBI:456216"/>
        <dbReference type="EC" id="2.7.11.1"/>
    </reaction>
</comment>